<feature type="transmembrane region" description="Helical" evidence="2">
    <location>
        <begin position="138"/>
        <end position="160"/>
    </location>
</feature>
<keyword evidence="2" id="KW-0472">Membrane</keyword>
<sequence>MSENANVLNSAPQHNSLSSNDRNNVAPSISSWAPPYYIVVGTVCTSAQNSISFITAFSHKHSAAFTVIIAATTYPAIIVGLWLSTLPTSLNIASKTVCWVVFFLSFFPPTRILPSKISCYFYPSNDSHAILTEVWSMFWVRFTCLGFMLSLMSIGLMLMFKS</sequence>
<keyword evidence="2" id="KW-0812">Transmembrane</keyword>
<dbReference type="Proteomes" id="UP001175226">
    <property type="component" value="Unassembled WGS sequence"/>
</dbReference>
<evidence type="ECO:0000256" key="2">
    <source>
        <dbReference type="SAM" id="Phobius"/>
    </source>
</evidence>
<name>A0AA39N165_9AGAR</name>
<evidence type="ECO:0000313" key="3">
    <source>
        <dbReference type="EMBL" id="KAK0454411.1"/>
    </source>
</evidence>
<keyword evidence="4" id="KW-1185">Reference proteome</keyword>
<dbReference type="AlphaFoldDB" id="A0AA39N165"/>
<dbReference type="EMBL" id="JAUEPT010000002">
    <property type="protein sequence ID" value="KAK0454411.1"/>
    <property type="molecule type" value="Genomic_DNA"/>
</dbReference>
<feature type="transmembrane region" description="Helical" evidence="2">
    <location>
        <begin position="89"/>
        <end position="107"/>
    </location>
</feature>
<feature type="region of interest" description="Disordered" evidence="1">
    <location>
        <begin position="1"/>
        <end position="23"/>
    </location>
</feature>
<organism evidence="3 4">
    <name type="scientific">Armillaria borealis</name>
    <dbReference type="NCBI Taxonomy" id="47425"/>
    <lineage>
        <taxon>Eukaryota</taxon>
        <taxon>Fungi</taxon>
        <taxon>Dikarya</taxon>
        <taxon>Basidiomycota</taxon>
        <taxon>Agaricomycotina</taxon>
        <taxon>Agaricomycetes</taxon>
        <taxon>Agaricomycetidae</taxon>
        <taxon>Agaricales</taxon>
        <taxon>Marasmiineae</taxon>
        <taxon>Physalacriaceae</taxon>
        <taxon>Armillaria</taxon>
    </lineage>
</organism>
<evidence type="ECO:0000256" key="1">
    <source>
        <dbReference type="SAM" id="MobiDB-lite"/>
    </source>
</evidence>
<protein>
    <submittedName>
        <fullName evidence="3">Uncharacterized protein</fullName>
    </submittedName>
</protein>
<proteinExistence type="predicted"/>
<feature type="transmembrane region" description="Helical" evidence="2">
    <location>
        <begin position="64"/>
        <end position="83"/>
    </location>
</feature>
<reference evidence="3" key="1">
    <citation type="submission" date="2023-06" db="EMBL/GenBank/DDBJ databases">
        <authorList>
            <consortium name="Lawrence Berkeley National Laboratory"/>
            <person name="Ahrendt S."/>
            <person name="Sahu N."/>
            <person name="Indic B."/>
            <person name="Wong-Bajracharya J."/>
            <person name="Merenyi Z."/>
            <person name="Ke H.-M."/>
            <person name="Monk M."/>
            <person name="Kocsube S."/>
            <person name="Drula E."/>
            <person name="Lipzen A."/>
            <person name="Balint B."/>
            <person name="Henrissat B."/>
            <person name="Andreopoulos B."/>
            <person name="Martin F.M."/>
            <person name="Harder C.B."/>
            <person name="Rigling D."/>
            <person name="Ford K.L."/>
            <person name="Foster G.D."/>
            <person name="Pangilinan J."/>
            <person name="Papanicolaou A."/>
            <person name="Barry K."/>
            <person name="LaButti K."/>
            <person name="Viragh M."/>
            <person name="Koriabine M."/>
            <person name="Yan M."/>
            <person name="Riley R."/>
            <person name="Champramary S."/>
            <person name="Plett K.L."/>
            <person name="Tsai I.J."/>
            <person name="Slot J."/>
            <person name="Sipos G."/>
            <person name="Plett J."/>
            <person name="Nagy L.G."/>
            <person name="Grigoriev I.V."/>
        </authorList>
    </citation>
    <scope>NUCLEOTIDE SEQUENCE</scope>
    <source>
        <strain evidence="3">FPL87.14</strain>
    </source>
</reference>
<keyword evidence="2" id="KW-1133">Transmembrane helix</keyword>
<accession>A0AA39N165</accession>
<evidence type="ECO:0000313" key="4">
    <source>
        <dbReference type="Proteomes" id="UP001175226"/>
    </source>
</evidence>
<gene>
    <name evidence="3" type="ORF">EV421DRAFT_1896334</name>
</gene>
<comment type="caution">
    <text evidence="3">The sequence shown here is derived from an EMBL/GenBank/DDBJ whole genome shotgun (WGS) entry which is preliminary data.</text>
</comment>